<evidence type="ECO:0000313" key="3">
    <source>
        <dbReference type="EMBL" id="KMN13010.1"/>
    </source>
</evidence>
<dbReference type="GO" id="GO:0003676">
    <property type="term" value="F:nucleic acid binding"/>
    <property type="evidence" value="ECO:0007669"/>
    <property type="project" value="InterPro"/>
</dbReference>
<dbReference type="GO" id="GO:0004519">
    <property type="term" value="F:endonuclease activity"/>
    <property type="evidence" value="ECO:0007669"/>
    <property type="project" value="InterPro"/>
</dbReference>
<protein>
    <recommendedName>
        <fullName evidence="2">HNH nuclease domain-containing protein</fullName>
    </recommendedName>
</protein>
<dbReference type="Proteomes" id="UP000036325">
    <property type="component" value="Unassembled WGS sequence"/>
</dbReference>
<reference evidence="3 4" key="1">
    <citation type="submission" date="2015-02" db="EMBL/GenBank/DDBJ databases">
        <title>Pseudomonas helleri sp. nov. and Pseudomonas weihenstephanensis sp. nov., isolated from raw cows milk.</title>
        <authorList>
            <person name="von Neubeck M."/>
            <person name="Huptas C."/>
            <person name="Wenning M."/>
            <person name="Scherer S."/>
        </authorList>
    </citation>
    <scope>NUCLEOTIDE SEQUENCE [LARGE SCALE GENOMIC DNA]</scope>
    <source>
        <strain evidence="3 4">DSM 29166</strain>
    </source>
</reference>
<dbReference type="InterPro" id="IPR003615">
    <property type="entry name" value="HNH_nuc"/>
</dbReference>
<proteinExistence type="predicted"/>
<dbReference type="STRING" id="1608994.TU86_16230"/>
<dbReference type="AlphaFoldDB" id="A0A0J6IEI0"/>
<comment type="caution">
    <text evidence="3">The sequence shown here is derived from an EMBL/GenBank/DDBJ whole genome shotgun (WGS) entry which is preliminary data.</text>
</comment>
<dbReference type="GO" id="GO:0008270">
    <property type="term" value="F:zinc ion binding"/>
    <property type="evidence" value="ECO:0007669"/>
    <property type="project" value="InterPro"/>
</dbReference>
<accession>A0A0J6IEI0</accession>
<feature type="domain" description="HNH nuclease" evidence="2">
    <location>
        <begin position="42"/>
        <end position="93"/>
    </location>
</feature>
<dbReference type="InterPro" id="IPR002711">
    <property type="entry name" value="HNH"/>
</dbReference>
<dbReference type="EMBL" id="JYLF01000006">
    <property type="protein sequence ID" value="KMN13010.1"/>
    <property type="molecule type" value="Genomic_DNA"/>
</dbReference>
<gene>
    <name evidence="3" type="ORF">TU86_16230</name>
</gene>
<evidence type="ECO:0000313" key="4">
    <source>
        <dbReference type="Proteomes" id="UP000036325"/>
    </source>
</evidence>
<evidence type="ECO:0000256" key="1">
    <source>
        <dbReference type="SAM" id="MobiDB-lite"/>
    </source>
</evidence>
<dbReference type="PATRIC" id="fig|1608994.3.peg.3927"/>
<sequence length="106" mass="11671">MAKLPSLKSRIKPHEGRKMTSLAEAAGSEGWGSGRGGRPWRRKRETILLRDHYTCRNCGLVTHSLEVDHIVNLAQGGTEDDSNLQALCIPCHKVKTARESIAHLGC</sequence>
<name>A0A0J6IEI0_9PSED</name>
<dbReference type="InterPro" id="IPR052892">
    <property type="entry name" value="NA-targeting_endonuclease"/>
</dbReference>
<dbReference type="PANTHER" id="PTHR33877">
    <property type="entry name" value="SLL1193 PROTEIN"/>
    <property type="match status" value="1"/>
</dbReference>
<dbReference type="CDD" id="cd00085">
    <property type="entry name" value="HNHc"/>
    <property type="match status" value="1"/>
</dbReference>
<dbReference type="Gene3D" id="1.10.30.50">
    <property type="match status" value="1"/>
</dbReference>
<feature type="region of interest" description="Disordered" evidence="1">
    <location>
        <begin position="1"/>
        <end position="39"/>
    </location>
</feature>
<dbReference type="SMART" id="SM00507">
    <property type="entry name" value="HNHc"/>
    <property type="match status" value="1"/>
</dbReference>
<dbReference type="Pfam" id="PF01844">
    <property type="entry name" value="HNH"/>
    <property type="match status" value="1"/>
</dbReference>
<dbReference type="PANTHER" id="PTHR33877:SF2">
    <property type="entry name" value="OS07G0170200 PROTEIN"/>
    <property type="match status" value="1"/>
</dbReference>
<organism evidence="3 4">
    <name type="scientific">Pseudomonas weihenstephanensis</name>
    <dbReference type="NCBI Taxonomy" id="1608994"/>
    <lineage>
        <taxon>Bacteria</taxon>
        <taxon>Pseudomonadati</taxon>
        <taxon>Pseudomonadota</taxon>
        <taxon>Gammaproteobacteria</taxon>
        <taxon>Pseudomonadales</taxon>
        <taxon>Pseudomonadaceae</taxon>
        <taxon>Pseudomonas</taxon>
    </lineage>
</organism>
<evidence type="ECO:0000259" key="2">
    <source>
        <dbReference type="SMART" id="SM00507"/>
    </source>
</evidence>